<proteinExistence type="predicted"/>
<evidence type="ECO:0000313" key="2">
    <source>
        <dbReference type="EMBL" id="JAH58940.1"/>
    </source>
</evidence>
<name>A0A0E9U187_ANGAN</name>
<dbReference type="EMBL" id="GBXM01049637">
    <property type="protein sequence ID" value="JAH58940.1"/>
    <property type="molecule type" value="Transcribed_RNA"/>
</dbReference>
<reference evidence="2" key="2">
    <citation type="journal article" date="2015" name="Fish Shellfish Immunol.">
        <title>Early steps in the European eel (Anguilla anguilla)-Vibrio vulnificus interaction in the gills: Role of the RtxA13 toxin.</title>
        <authorList>
            <person name="Callol A."/>
            <person name="Pajuelo D."/>
            <person name="Ebbesson L."/>
            <person name="Teles M."/>
            <person name="MacKenzie S."/>
            <person name="Amaro C."/>
        </authorList>
    </citation>
    <scope>NUCLEOTIDE SEQUENCE</scope>
</reference>
<keyword evidence="1" id="KW-0472">Membrane</keyword>
<keyword evidence="1" id="KW-0812">Transmembrane</keyword>
<keyword evidence="1" id="KW-1133">Transmembrane helix</keyword>
<protein>
    <submittedName>
        <fullName evidence="2">Uncharacterized protein</fullName>
    </submittedName>
</protein>
<accession>A0A0E9U187</accession>
<reference evidence="2" key="1">
    <citation type="submission" date="2014-11" db="EMBL/GenBank/DDBJ databases">
        <authorList>
            <person name="Amaro Gonzalez C."/>
        </authorList>
    </citation>
    <scope>NUCLEOTIDE SEQUENCE</scope>
</reference>
<organism evidence="2">
    <name type="scientific">Anguilla anguilla</name>
    <name type="common">European freshwater eel</name>
    <name type="synonym">Muraena anguilla</name>
    <dbReference type="NCBI Taxonomy" id="7936"/>
    <lineage>
        <taxon>Eukaryota</taxon>
        <taxon>Metazoa</taxon>
        <taxon>Chordata</taxon>
        <taxon>Craniata</taxon>
        <taxon>Vertebrata</taxon>
        <taxon>Euteleostomi</taxon>
        <taxon>Actinopterygii</taxon>
        <taxon>Neopterygii</taxon>
        <taxon>Teleostei</taxon>
        <taxon>Anguilliformes</taxon>
        <taxon>Anguillidae</taxon>
        <taxon>Anguilla</taxon>
    </lineage>
</organism>
<evidence type="ECO:0000256" key="1">
    <source>
        <dbReference type="SAM" id="Phobius"/>
    </source>
</evidence>
<dbReference type="AlphaFoldDB" id="A0A0E9U187"/>
<feature type="transmembrane region" description="Helical" evidence="1">
    <location>
        <begin position="30"/>
        <end position="49"/>
    </location>
</feature>
<sequence length="54" mass="6169">MDNGTMHEHSCLATKSEKTFLHFFCKNAPLQLASLLWFLNALLLSMSLFDNQLP</sequence>